<keyword evidence="4" id="KW-0592">Phosphate transport</keyword>
<evidence type="ECO:0000256" key="1">
    <source>
        <dbReference type="ARBA" id="ARBA00008725"/>
    </source>
</evidence>
<keyword evidence="3 4" id="KW-0732">Signal</keyword>
<dbReference type="PANTHER" id="PTHR30570">
    <property type="entry name" value="PERIPLASMIC PHOSPHATE BINDING COMPONENT OF PHOSPHATE ABC TRANSPORTER"/>
    <property type="match status" value="1"/>
</dbReference>
<dbReference type="GO" id="GO:0042301">
    <property type="term" value="F:phosphate ion binding"/>
    <property type="evidence" value="ECO:0007669"/>
    <property type="project" value="UniProtKB-UniRule"/>
</dbReference>
<feature type="chain" id="PRO_5027150229" description="Phosphate-binding protein" evidence="4">
    <location>
        <begin position="24"/>
        <end position="287"/>
    </location>
</feature>
<dbReference type="SUPFAM" id="SSF53850">
    <property type="entry name" value="Periplasmic binding protein-like II"/>
    <property type="match status" value="1"/>
</dbReference>
<organism evidence="6 7">
    <name type="scientific">Flavobacterium frigoris</name>
    <dbReference type="NCBI Taxonomy" id="229204"/>
    <lineage>
        <taxon>Bacteria</taxon>
        <taxon>Pseudomonadati</taxon>
        <taxon>Bacteroidota</taxon>
        <taxon>Flavobacteriia</taxon>
        <taxon>Flavobacteriales</taxon>
        <taxon>Flavobacteriaceae</taxon>
        <taxon>Flavobacterium</taxon>
    </lineage>
</organism>
<dbReference type="InterPro" id="IPR024370">
    <property type="entry name" value="PBP_domain"/>
</dbReference>
<name>A0A1H9PK66_FLAFI</name>
<dbReference type="RefSeq" id="WP_074724214.1">
    <property type="nucleotide sequence ID" value="NZ_CBCRVS010000001.1"/>
</dbReference>
<reference evidence="7" key="1">
    <citation type="submission" date="2016-10" db="EMBL/GenBank/DDBJ databases">
        <authorList>
            <person name="Varghese N."/>
            <person name="Submissions S."/>
        </authorList>
    </citation>
    <scope>NUCLEOTIDE SEQUENCE [LARGE SCALE GENOMIC DNA]</scope>
    <source>
        <strain evidence="7">DSM 15719</strain>
    </source>
</reference>
<dbReference type="OrthoDB" id="9783488at2"/>
<gene>
    <name evidence="6" type="ORF">SAMN05444355_11375</name>
</gene>
<dbReference type="Gene3D" id="3.40.190.10">
    <property type="entry name" value="Periplasmic binding protein-like II"/>
    <property type="match status" value="2"/>
</dbReference>
<protein>
    <recommendedName>
        <fullName evidence="4">Phosphate-binding protein</fullName>
    </recommendedName>
</protein>
<sequence length="287" mass="31024">MKTSKLFLILPLIGMLSCGKAKTEDKGTEAATTEVSVTIKGSDTVLPLAQKEAEELMKTNSGVSITVVGGGSGVGITALIDGTTDIAMASRDLKTEEKMKFVDEKVDIEEVIIAYDALTVIVNPANTVSKLTREQLEKIFTGAIKNWKEVGGADEKIVAYSRESSSGTYEFFKEEVMDKKNYATDILNLPATGAIVQAVGQTKGAIGYIGLAYETKEVKQLAVSYDQGKTFIEPSVESAKDKTYPISRPLFYMYDKKNAAKVKTIVDFALSAEGQKIVSEIGYVPLN</sequence>
<dbReference type="Pfam" id="PF12849">
    <property type="entry name" value="PBP_like_2"/>
    <property type="match status" value="1"/>
</dbReference>
<feature type="domain" description="PBP" evidence="5">
    <location>
        <begin position="30"/>
        <end position="273"/>
    </location>
</feature>
<dbReference type="EMBL" id="FOFZ01000013">
    <property type="protein sequence ID" value="SER48480.1"/>
    <property type="molecule type" value="Genomic_DNA"/>
</dbReference>
<evidence type="ECO:0000256" key="3">
    <source>
        <dbReference type="ARBA" id="ARBA00022729"/>
    </source>
</evidence>
<evidence type="ECO:0000256" key="2">
    <source>
        <dbReference type="ARBA" id="ARBA00022448"/>
    </source>
</evidence>
<evidence type="ECO:0000259" key="5">
    <source>
        <dbReference type="Pfam" id="PF12849"/>
    </source>
</evidence>
<comment type="similarity">
    <text evidence="1 4">Belongs to the PstS family.</text>
</comment>
<evidence type="ECO:0000256" key="4">
    <source>
        <dbReference type="RuleBase" id="RU367119"/>
    </source>
</evidence>
<keyword evidence="2 4" id="KW-0813">Transport</keyword>
<dbReference type="GO" id="GO:0006817">
    <property type="term" value="P:phosphate ion transport"/>
    <property type="evidence" value="ECO:0007669"/>
    <property type="project" value="UniProtKB-UniRule"/>
</dbReference>
<dbReference type="Proteomes" id="UP000183658">
    <property type="component" value="Unassembled WGS sequence"/>
</dbReference>
<keyword evidence="7" id="KW-1185">Reference proteome</keyword>
<proteinExistence type="inferred from homology"/>
<dbReference type="AlphaFoldDB" id="A0A1H9PK66"/>
<comment type="function">
    <text evidence="4">Involved in the system for phosphate transport across the cytoplasmic membrane.</text>
</comment>
<dbReference type="CDD" id="cd13566">
    <property type="entry name" value="PBP2_phosphate"/>
    <property type="match status" value="1"/>
</dbReference>
<dbReference type="NCBIfam" id="TIGR02136">
    <property type="entry name" value="ptsS_2"/>
    <property type="match status" value="1"/>
</dbReference>
<evidence type="ECO:0000313" key="6">
    <source>
        <dbReference type="EMBL" id="SER48480.1"/>
    </source>
</evidence>
<feature type="signal peptide" evidence="4">
    <location>
        <begin position="1"/>
        <end position="23"/>
    </location>
</feature>
<dbReference type="PANTHER" id="PTHR30570:SF1">
    <property type="entry name" value="PHOSPHATE-BINDING PROTEIN PSTS"/>
    <property type="match status" value="1"/>
</dbReference>
<dbReference type="InterPro" id="IPR050811">
    <property type="entry name" value="Phosphate_ABC_transporter"/>
</dbReference>
<accession>A0A1H9PK66</accession>
<evidence type="ECO:0000313" key="7">
    <source>
        <dbReference type="Proteomes" id="UP000183658"/>
    </source>
</evidence>
<dbReference type="InterPro" id="IPR011862">
    <property type="entry name" value="Phos-bd"/>
</dbReference>
<dbReference type="PROSITE" id="PS51257">
    <property type="entry name" value="PROKAR_LIPOPROTEIN"/>
    <property type="match status" value="1"/>
</dbReference>